<keyword evidence="2" id="KW-1185">Reference proteome</keyword>
<comment type="caution">
    <text evidence="1">The sequence shown here is derived from an EMBL/GenBank/DDBJ whole genome shotgun (WGS) entry which is preliminary data.</text>
</comment>
<evidence type="ECO:0000313" key="2">
    <source>
        <dbReference type="Proteomes" id="UP000789704"/>
    </source>
</evidence>
<evidence type="ECO:0008006" key="3">
    <source>
        <dbReference type="Google" id="ProtNLM"/>
    </source>
</evidence>
<gene>
    <name evidence="1" type="ORF">LMG31841_02395</name>
</gene>
<proteinExistence type="predicted"/>
<dbReference type="InterPro" id="IPR021352">
    <property type="entry name" value="DUF2971"/>
</dbReference>
<dbReference type="Proteomes" id="UP000789704">
    <property type="component" value="Unassembled WGS sequence"/>
</dbReference>
<sequence length="324" mass="37120">MMRPPVLYKYRHFNDRTVELLCADRVYYADPSTFNDPLDTRPCVEADCDISTLERTVQEMVRRRVSAEMRAAADAVKYRGPKTMAHIEKHSEAAALKMIDTLQYQASDPEYSEDVLDAYTFVVTRAIEDELLRQYNRGILSLASRHDCPLMWSHYGDQHRGLCIGYAAPTHEQAPDWAIELHEVVYGGNRNVRASLVAAMVLEDNALARREVDAAVLLRKAPDWQYEKEWRLLGSRGTSDSPLEMVEVVFGMRCDSTVMHTVARALSGRDKEVKLYETHEVRGTFELTRNEVDVGELSAYYPRRAQTIFEEFAPLTEQDDESRS</sequence>
<dbReference type="AlphaFoldDB" id="A0A9N8X1J7"/>
<evidence type="ECO:0000313" key="1">
    <source>
        <dbReference type="EMBL" id="CAG4896981.1"/>
    </source>
</evidence>
<dbReference type="Pfam" id="PF11185">
    <property type="entry name" value="DUF2971"/>
    <property type="match status" value="1"/>
</dbReference>
<name>A0A9N8X1J7_9BURK</name>
<organism evidence="1 2">
    <name type="scientific">Paraburkholderia saeva</name>
    <dbReference type="NCBI Taxonomy" id="2777537"/>
    <lineage>
        <taxon>Bacteria</taxon>
        <taxon>Pseudomonadati</taxon>
        <taxon>Pseudomonadota</taxon>
        <taxon>Betaproteobacteria</taxon>
        <taxon>Burkholderiales</taxon>
        <taxon>Burkholderiaceae</taxon>
        <taxon>Paraburkholderia</taxon>
    </lineage>
</organism>
<dbReference type="EMBL" id="CAJQZC010000004">
    <property type="protein sequence ID" value="CAG4896981.1"/>
    <property type="molecule type" value="Genomic_DNA"/>
</dbReference>
<dbReference type="RefSeq" id="WP_228876733.1">
    <property type="nucleotide sequence ID" value="NZ_CAJQZC010000004.1"/>
</dbReference>
<accession>A0A9N8X1J7</accession>
<reference evidence="1" key="1">
    <citation type="submission" date="2021-04" db="EMBL/GenBank/DDBJ databases">
        <authorList>
            <person name="Vanwijnsberghe S."/>
        </authorList>
    </citation>
    <scope>NUCLEOTIDE SEQUENCE</scope>
    <source>
        <strain evidence="1">LMG 31841</strain>
    </source>
</reference>
<protein>
    <recommendedName>
        <fullName evidence="3">DUF2971 domain-containing protein</fullName>
    </recommendedName>
</protein>